<dbReference type="PANTHER" id="PTHR38007">
    <property type="entry name" value="CRISPR SYSTEM CMS PROTEIN CSM5"/>
    <property type="match status" value="1"/>
</dbReference>
<gene>
    <name evidence="8" type="primary">csm5</name>
    <name evidence="8" type="ORF">OTK00_000035</name>
</gene>
<comment type="similarity">
    <text evidence="2">Belongs to the CRISPR-associated Csm5 family.</text>
</comment>
<sequence length="392" mass="44568">MTARTYQLEVLTPVIIGGQDKIQNFEFIREGDNLRVVNFDKLFELSISKQGLLDTVVRALETNPRTFRLNEVLEKYAIDANRVTRYRIKLDGVKGNANEIVAFIKSAGRAYIPGSSLKGAMRSFITKALKDDFIKKYEEALEKAGDKKFNTQDKKDKVNPQEVDNYPENSIFQQPHFSPFKFLQVSDSEFVPYDRMCIYEIKVMNICNGNVKWYNSFNKGENFDNPQQGLSILAEGISPGTHISGKIKVDDGFVTGRQPVAGLKDKLSVAGENRGVEFLAKAINLASERYIIKELEFYQKYKVTQIVAEYTKLLKLLKSLAPNQFLIQLGFSTGYLSKTVGMYFKKDSFEKLKIIMGEKSKIHKELFPKTRRVIFKNGAVSTIPGWVKVTIV</sequence>
<evidence type="ECO:0000259" key="7">
    <source>
        <dbReference type="Pfam" id="PF03787"/>
    </source>
</evidence>
<accession>A0ABY7BM46</accession>
<evidence type="ECO:0000256" key="6">
    <source>
        <dbReference type="ARBA" id="ARBA00031720"/>
    </source>
</evidence>
<keyword evidence="5" id="KW-0051">Antiviral defense</keyword>
<evidence type="ECO:0000256" key="4">
    <source>
        <dbReference type="ARBA" id="ARBA00022884"/>
    </source>
</evidence>
<dbReference type="InterPro" id="IPR005537">
    <property type="entry name" value="RAMP_III_fam"/>
</dbReference>
<keyword evidence="9" id="KW-1185">Reference proteome</keyword>
<comment type="function">
    <text evidence="1">This subunit might be involved in maturation of a crRNA intermediate to its mature form.</text>
</comment>
<evidence type="ECO:0000313" key="9">
    <source>
        <dbReference type="Proteomes" id="UP001164909"/>
    </source>
</evidence>
<dbReference type="EMBL" id="CP113865">
    <property type="protein sequence ID" value="WAM33895.1"/>
    <property type="molecule type" value="Genomic_DNA"/>
</dbReference>
<organism evidence="8 9">
    <name type="scientific">Caldicellulosiruptor morganii</name>
    <dbReference type="NCBI Taxonomy" id="1387555"/>
    <lineage>
        <taxon>Bacteria</taxon>
        <taxon>Bacillati</taxon>
        <taxon>Bacillota</taxon>
        <taxon>Bacillota incertae sedis</taxon>
        <taxon>Caldicellulosiruptorales</taxon>
        <taxon>Caldicellulosiruptoraceae</taxon>
        <taxon>Caldicellulosiruptor</taxon>
    </lineage>
</organism>
<protein>
    <recommendedName>
        <fullName evidence="3">CRISPR system Cms protein Csm5</fullName>
    </recommendedName>
    <alternativeName>
        <fullName evidence="6">CRISPR type III A-associated protein Csm5</fullName>
    </alternativeName>
</protein>
<dbReference type="RefSeq" id="WP_045168595.1">
    <property type="nucleotide sequence ID" value="NZ_CP113865.1"/>
</dbReference>
<evidence type="ECO:0000256" key="3">
    <source>
        <dbReference type="ARBA" id="ARBA00016113"/>
    </source>
</evidence>
<feature type="domain" description="CRISPR type III-associated protein" evidence="7">
    <location>
        <begin position="8"/>
        <end position="333"/>
    </location>
</feature>
<dbReference type="Pfam" id="PF03787">
    <property type="entry name" value="RAMPs"/>
    <property type="match status" value="1"/>
</dbReference>
<proteinExistence type="inferred from homology"/>
<evidence type="ECO:0000256" key="5">
    <source>
        <dbReference type="ARBA" id="ARBA00023118"/>
    </source>
</evidence>
<name>A0ABY7BM46_9FIRM</name>
<evidence type="ECO:0000256" key="2">
    <source>
        <dbReference type="ARBA" id="ARBA00006680"/>
    </source>
</evidence>
<evidence type="ECO:0000313" key="8">
    <source>
        <dbReference type="EMBL" id="WAM33895.1"/>
    </source>
</evidence>
<dbReference type="Proteomes" id="UP001164909">
    <property type="component" value="Chromosome"/>
</dbReference>
<keyword evidence="4" id="KW-0694">RNA-binding</keyword>
<dbReference type="InterPro" id="IPR010173">
    <property type="entry name" value="CRISPR-assoc_Csm5"/>
</dbReference>
<reference evidence="8" key="1">
    <citation type="submission" date="2022-12" db="EMBL/GenBank/DDBJ databases">
        <authorList>
            <person name="Bing R.G."/>
            <person name="Willard D.J."/>
            <person name="Manesh M.J.H."/>
            <person name="Laemthong T."/>
            <person name="Crosby J.R."/>
            <person name="Kelly R.M."/>
        </authorList>
    </citation>
    <scope>NUCLEOTIDE SEQUENCE</scope>
    <source>
        <strain evidence="8">DSM 8990</strain>
    </source>
</reference>
<dbReference type="PANTHER" id="PTHR38007:SF1">
    <property type="entry name" value="CRISPR SYSTEM CMS PROTEIN CSM5"/>
    <property type="match status" value="1"/>
</dbReference>
<evidence type="ECO:0000256" key="1">
    <source>
        <dbReference type="ARBA" id="ARBA00003088"/>
    </source>
</evidence>
<dbReference type="NCBIfam" id="TIGR01899">
    <property type="entry name" value="cas_TM1807_csm5"/>
    <property type="match status" value="1"/>
</dbReference>